<dbReference type="Proteomes" id="UP000184396">
    <property type="component" value="Unassembled WGS sequence"/>
</dbReference>
<dbReference type="OrthoDB" id="5464673at2"/>
<dbReference type="STRING" id="1178825.SAMN05216261_0981"/>
<protein>
    <submittedName>
        <fullName evidence="1">WG containing repeat-containing protein</fullName>
    </submittedName>
</protein>
<dbReference type="EMBL" id="FQYK01000002">
    <property type="protein sequence ID" value="SHI54039.1"/>
    <property type="molecule type" value="Genomic_DNA"/>
</dbReference>
<evidence type="ECO:0000313" key="2">
    <source>
        <dbReference type="Proteomes" id="UP000184396"/>
    </source>
</evidence>
<organism evidence="1 2">
    <name type="scientific">Algibacter luteus</name>
    <dbReference type="NCBI Taxonomy" id="1178825"/>
    <lineage>
        <taxon>Bacteria</taxon>
        <taxon>Pseudomonadati</taxon>
        <taxon>Bacteroidota</taxon>
        <taxon>Flavobacteriia</taxon>
        <taxon>Flavobacteriales</taxon>
        <taxon>Flavobacteriaceae</taxon>
        <taxon>Algibacter</taxon>
    </lineage>
</organism>
<proteinExistence type="predicted"/>
<gene>
    <name evidence="1" type="ORF">SAMN05216261_0981</name>
</gene>
<reference evidence="1 2" key="1">
    <citation type="submission" date="2016-11" db="EMBL/GenBank/DDBJ databases">
        <authorList>
            <person name="Jaros S."/>
            <person name="Januszkiewicz K."/>
            <person name="Wedrychowicz H."/>
        </authorList>
    </citation>
    <scope>NUCLEOTIDE SEQUENCE [LARGE SCALE GENOMIC DNA]</scope>
    <source>
        <strain evidence="1 2">CGMCC 1.12213</strain>
    </source>
</reference>
<dbReference type="eggNOG" id="ENOG502Z7XS">
    <property type="taxonomic scope" value="Bacteria"/>
</dbReference>
<name>A0A1M6BZ11_9FLAO</name>
<dbReference type="RefSeq" id="WP_019387598.1">
    <property type="nucleotide sequence ID" value="NZ_ALIH01000006.1"/>
</dbReference>
<dbReference type="PANTHER" id="PTHR37841:SF1">
    <property type="entry name" value="DUF3298 DOMAIN-CONTAINING PROTEIN"/>
    <property type="match status" value="1"/>
</dbReference>
<evidence type="ECO:0000313" key="1">
    <source>
        <dbReference type="EMBL" id="SHI54039.1"/>
    </source>
</evidence>
<accession>A0A1M6BZ11</accession>
<dbReference type="PANTHER" id="PTHR37841">
    <property type="entry name" value="GLR2918 PROTEIN"/>
    <property type="match status" value="1"/>
</dbReference>
<dbReference type="Pfam" id="PF14903">
    <property type="entry name" value="WG_beta_rep"/>
    <property type="match status" value="2"/>
</dbReference>
<keyword evidence="2" id="KW-1185">Reference proteome</keyword>
<dbReference type="AlphaFoldDB" id="A0A1M6BZ11"/>
<sequence>MKNSFYIHLFILILPFICFSQSIKNIDFVAPFQDSLAAVKKDNQWGFIDTKGDLVIKFRDDLTVSSFEEGDYPAFSENRCQFTEEIEGIKYFGFIDKSGKTVIKPQFLNTSNFKNKMATVIKVNTDTIGYNNILGKPVVKHDYFEVLINTEGKILAYLTQKPKRIVLSAEFVKNSPKITSKLLNSNLVAIWNEDKSWDINEVVYID</sequence>
<dbReference type="InterPro" id="IPR032774">
    <property type="entry name" value="WG_beta_rep"/>
</dbReference>